<name>A0A1H6T9A4_9GAMM</name>
<accession>A0A1H6T9A4</accession>
<evidence type="ECO:0000313" key="1">
    <source>
        <dbReference type="EMBL" id="SEI74714.1"/>
    </source>
</evidence>
<dbReference type="OrthoDB" id="6981362at2"/>
<dbReference type="Proteomes" id="UP000199250">
    <property type="component" value="Unassembled WGS sequence"/>
</dbReference>
<dbReference type="RefSeq" id="WP_090731039.1">
    <property type="nucleotide sequence ID" value="NZ_FNYQ01000020.1"/>
</dbReference>
<reference evidence="1 2" key="1">
    <citation type="submission" date="2016-10" db="EMBL/GenBank/DDBJ databases">
        <authorList>
            <person name="de Groot N.N."/>
        </authorList>
    </citation>
    <scope>NUCLEOTIDE SEQUENCE [LARGE SCALE GENOMIC DNA]</scope>
    <source>
        <strain evidence="1 2">DSM 373</strain>
    </source>
</reference>
<dbReference type="AlphaFoldDB" id="A0A1H6T9A4"/>
<evidence type="ECO:0000313" key="2">
    <source>
        <dbReference type="Proteomes" id="UP000199250"/>
    </source>
</evidence>
<organism evidence="1 2">
    <name type="scientific">Azotobacter beijerinckii</name>
    <dbReference type="NCBI Taxonomy" id="170623"/>
    <lineage>
        <taxon>Bacteria</taxon>
        <taxon>Pseudomonadati</taxon>
        <taxon>Pseudomonadota</taxon>
        <taxon>Gammaproteobacteria</taxon>
        <taxon>Pseudomonadales</taxon>
        <taxon>Pseudomonadaceae</taxon>
        <taxon>Azotobacter</taxon>
    </lineage>
</organism>
<protein>
    <submittedName>
        <fullName evidence="1">Uncharacterized protein</fullName>
    </submittedName>
</protein>
<dbReference type="EMBL" id="FNYQ01000020">
    <property type="protein sequence ID" value="SEI74714.1"/>
    <property type="molecule type" value="Genomic_DNA"/>
</dbReference>
<gene>
    <name evidence="1" type="ORF">SAMN04244572_01528</name>
</gene>
<proteinExistence type="predicted"/>
<sequence>MPTPHSKPTTRCPVYLHPAAASNPAVIARIQRRTGLLVIAGGSRKPAALRPADADLGPFGGDAA</sequence>